<evidence type="ECO:0000256" key="4">
    <source>
        <dbReference type="ARBA" id="ARBA00022692"/>
    </source>
</evidence>
<evidence type="ECO:0000256" key="7">
    <source>
        <dbReference type="ARBA" id="ARBA00023098"/>
    </source>
</evidence>
<dbReference type="EMBL" id="WIXP02000016">
    <property type="protein sequence ID" value="KAF6198718.1"/>
    <property type="molecule type" value="Genomic_DNA"/>
</dbReference>
<feature type="transmembrane region" description="Helical" evidence="10">
    <location>
        <begin position="117"/>
        <end position="136"/>
    </location>
</feature>
<keyword evidence="9 10" id="KW-0275">Fatty acid biosynthesis</keyword>
<dbReference type="GO" id="GO:0034626">
    <property type="term" value="P:fatty acid elongation, polyunsaturated fatty acid"/>
    <property type="evidence" value="ECO:0007669"/>
    <property type="project" value="TreeGrafter"/>
</dbReference>
<dbReference type="Pfam" id="PF01151">
    <property type="entry name" value="ELO"/>
    <property type="match status" value="1"/>
</dbReference>
<reference evidence="11" key="1">
    <citation type="journal article" date="2021" name="Mol. Ecol. Resour.">
        <title>Apolygus lucorum genome provides insights into omnivorousness and mesophyll feeding.</title>
        <authorList>
            <person name="Liu Y."/>
            <person name="Liu H."/>
            <person name="Wang H."/>
            <person name="Huang T."/>
            <person name="Liu B."/>
            <person name="Yang B."/>
            <person name="Yin L."/>
            <person name="Li B."/>
            <person name="Zhang Y."/>
            <person name="Zhang S."/>
            <person name="Jiang F."/>
            <person name="Zhang X."/>
            <person name="Ren Y."/>
            <person name="Wang B."/>
            <person name="Wang S."/>
            <person name="Lu Y."/>
            <person name="Wu K."/>
            <person name="Fan W."/>
            <person name="Wang G."/>
        </authorList>
    </citation>
    <scope>NUCLEOTIDE SEQUENCE</scope>
    <source>
        <strain evidence="11">12Hb</strain>
    </source>
</reference>
<feature type="transmembrane region" description="Helical" evidence="10">
    <location>
        <begin position="172"/>
        <end position="194"/>
    </location>
</feature>
<keyword evidence="3 10" id="KW-0808">Transferase</keyword>
<dbReference type="AlphaFoldDB" id="A0A6A4IYD5"/>
<gene>
    <name evidence="11" type="ORF">GE061_008470</name>
</gene>
<comment type="similarity">
    <text evidence="10">Belongs to the ELO family.</text>
</comment>
<feature type="transmembrane region" description="Helical" evidence="10">
    <location>
        <begin position="206"/>
        <end position="228"/>
    </location>
</feature>
<dbReference type="GO" id="GO:0034625">
    <property type="term" value="P:fatty acid elongation, monounsaturated fatty acid"/>
    <property type="evidence" value="ECO:0007669"/>
    <property type="project" value="TreeGrafter"/>
</dbReference>
<dbReference type="GO" id="GO:0005789">
    <property type="term" value="C:endoplasmic reticulum membrane"/>
    <property type="evidence" value="ECO:0007669"/>
    <property type="project" value="TreeGrafter"/>
</dbReference>
<dbReference type="GO" id="GO:0019367">
    <property type="term" value="P:fatty acid elongation, saturated fatty acid"/>
    <property type="evidence" value="ECO:0007669"/>
    <property type="project" value="TreeGrafter"/>
</dbReference>
<keyword evidence="8 10" id="KW-0472">Membrane</keyword>
<evidence type="ECO:0000256" key="9">
    <source>
        <dbReference type="ARBA" id="ARBA00023160"/>
    </source>
</evidence>
<evidence type="ECO:0000256" key="5">
    <source>
        <dbReference type="ARBA" id="ARBA00022832"/>
    </source>
</evidence>
<keyword evidence="7 10" id="KW-0443">Lipid metabolism</keyword>
<name>A0A6A4IYD5_APOLU</name>
<keyword evidence="5 10" id="KW-0276">Fatty acid metabolism</keyword>
<sequence>MIFGIIRSVIEKHDYVMDTYGDPRVKDWFLMSGPLPSLCICLTYVFIVKYLGPKLMENRKPFELNKLMIVYNALSVAFSCSIVYEAAICGWMTTYSFSCQPVDYSNDPLAVRMAEASWYYFFSKFIEFFDTFFFVLRKKNNQISTLHVIHHAIMPFSVWWGVKFVPGGHPTFFGWLNSMVHAIMYSYYLLAALGPKVQKYLWWKKYLTKLQIIQFVLIGIHSGQLFFIECEVPVAFAWVIAAHAVLFYVLFNRFYEETYSTDKSKTKGTVAMNVCMPNLHADDSNMQGRRTGTSEDITTSKLIGADKLRQRAKGEV</sequence>
<comment type="caution">
    <text evidence="11">The sequence shown here is derived from an EMBL/GenBank/DDBJ whole genome shotgun (WGS) entry which is preliminary data.</text>
</comment>
<dbReference type="InterPro" id="IPR002076">
    <property type="entry name" value="ELO_fam"/>
</dbReference>
<dbReference type="GO" id="GO:0009922">
    <property type="term" value="F:fatty acid elongase activity"/>
    <property type="evidence" value="ECO:0007669"/>
    <property type="project" value="UniProtKB-EC"/>
</dbReference>
<keyword evidence="12" id="KW-1185">Reference proteome</keyword>
<evidence type="ECO:0000256" key="10">
    <source>
        <dbReference type="RuleBase" id="RU361115"/>
    </source>
</evidence>
<evidence type="ECO:0000256" key="3">
    <source>
        <dbReference type="ARBA" id="ARBA00022679"/>
    </source>
</evidence>
<keyword evidence="2 10" id="KW-0444">Lipid biosynthesis</keyword>
<evidence type="ECO:0000256" key="8">
    <source>
        <dbReference type="ARBA" id="ARBA00023136"/>
    </source>
</evidence>
<dbReference type="OrthoDB" id="434092at2759"/>
<evidence type="ECO:0000256" key="2">
    <source>
        <dbReference type="ARBA" id="ARBA00022516"/>
    </source>
</evidence>
<evidence type="ECO:0000313" key="12">
    <source>
        <dbReference type="Proteomes" id="UP000466442"/>
    </source>
</evidence>
<comment type="catalytic activity">
    <reaction evidence="10">
        <text>a very-long-chain acyl-CoA + malonyl-CoA + H(+) = a very-long-chain 3-oxoacyl-CoA + CO2 + CoA</text>
        <dbReference type="Rhea" id="RHEA:32727"/>
        <dbReference type="ChEBI" id="CHEBI:15378"/>
        <dbReference type="ChEBI" id="CHEBI:16526"/>
        <dbReference type="ChEBI" id="CHEBI:57287"/>
        <dbReference type="ChEBI" id="CHEBI:57384"/>
        <dbReference type="ChEBI" id="CHEBI:90725"/>
        <dbReference type="ChEBI" id="CHEBI:90736"/>
        <dbReference type="EC" id="2.3.1.199"/>
    </reaction>
</comment>
<dbReference type="Proteomes" id="UP000466442">
    <property type="component" value="Linkage Group LG16"/>
</dbReference>
<dbReference type="EC" id="2.3.1.199" evidence="10"/>
<evidence type="ECO:0000256" key="1">
    <source>
        <dbReference type="ARBA" id="ARBA00004141"/>
    </source>
</evidence>
<feature type="transmembrane region" description="Helical" evidence="10">
    <location>
        <begin position="234"/>
        <end position="255"/>
    </location>
</feature>
<proteinExistence type="inferred from homology"/>
<protein>
    <recommendedName>
        <fullName evidence="10">Elongation of very long chain fatty acids protein</fullName>
        <ecNumber evidence="10">2.3.1.199</ecNumber>
    </recommendedName>
    <alternativeName>
        <fullName evidence="10">Very-long-chain 3-oxoacyl-CoA synthase</fullName>
    </alternativeName>
</protein>
<comment type="subcellular location">
    <subcellularLocation>
        <location evidence="1">Membrane</location>
        <topology evidence="1">Multi-pass membrane protein</topology>
    </subcellularLocation>
</comment>
<keyword evidence="4 10" id="KW-0812">Transmembrane</keyword>
<feature type="transmembrane region" description="Helical" evidence="10">
    <location>
        <begin position="148"/>
        <end position="166"/>
    </location>
</feature>
<feature type="transmembrane region" description="Helical" evidence="10">
    <location>
        <begin position="28"/>
        <end position="48"/>
    </location>
</feature>
<accession>A0A6A4IYD5</accession>
<keyword evidence="6 10" id="KW-1133">Transmembrane helix</keyword>
<evidence type="ECO:0000256" key="6">
    <source>
        <dbReference type="ARBA" id="ARBA00022989"/>
    </source>
</evidence>
<dbReference type="GO" id="GO:0030148">
    <property type="term" value="P:sphingolipid biosynthetic process"/>
    <property type="evidence" value="ECO:0007669"/>
    <property type="project" value="TreeGrafter"/>
</dbReference>
<dbReference type="PANTHER" id="PTHR11157">
    <property type="entry name" value="FATTY ACID ACYL TRANSFERASE-RELATED"/>
    <property type="match status" value="1"/>
</dbReference>
<organism evidence="11 12">
    <name type="scientific">Apolygus lucorum</name>
    <name type="common">Small green plant bug</name>
    <name type="synonym">Lygocoris lucorum</name>
    <dbReference type="NCBI Taxonomy" id="248454"/>
    <lineage>
        <taxon>Eukaryota</taxon>
        <taxon>Metazoa</taxon>
        <taxon>Ecdysozoa</taxon>
        <taxon>Arthropoda</taxon>
        <taxon>Hexapoda</taxon>
        <taxon>Insecta</taxon>
        <taxon>Pterygota</taxon>
        <taxon>Neoptera</taxon>
        <taxon>Paraneoptera</taxon>
        <taxon>Hemiptera</taxon>
        <taxon>Heteroptera</taxon>
        <taxon>Panheteroptera</taxon>
        <taxon>Cimicomorpha</taxon>
        <taxon>Miridae</taxon>
        <taxon>Mirini</taxon>
        <taxon>Apolygus</taxon>
    </lineage>
</organism>
<dbReference type="PANTHER" id="PTHR11157:SF69">
    <property type="entry name" value="ELONGATION OF VERY LONG CHAIN FATTY ACIDS PROTEIN 7"/>
    <property type="match status" value="1"/>
</dbReference>
<dbReference type="GO" id="GO:0042761">
    <property type="term" value="P:very long-chain fatty acid biosynthetic process"/>
    <property type="evidence" value="ECO:0007669"/>
    <property type="project" value="TreeGrafter"/>
</dbReference>
<evidence type="ECO:0000313" key="11">
    <source>
        <dbReference type="EMBL" id="KAF6198718.1"/>
    </source>
</evidence>
<feature type="transmembrane region" description="Helical" evidence="10">
    <location>
        <begin position="69"/>
        <end position="97"/>
    </location>
</feature>